<dbReference type="Gene3D" id="2.60.120.260">
    <property type="entry name" value="Galactose-binding domain-like"/>
    <property type="match status" value="1"/>
</dbReference>
<sequence>MRHSVVIGVLTAVVAIANLCVGQAANAAAPAAAGQAAGGWYVELPDSLRVCDNAPWRGGPSSAPSGAIVVPAGNNKGFDFGQTGKTYWFAPGIHDLGEGEYSQIFPGSGSVYIGAPGAVLDGKNTNRYAFSGDASNVRIAYLEIRNFGRGKDNNDEGVINHDAGSGWVMEYLYAHHNDGAAVFLGNANTIRHSCLKDNGQYGMSAYRKQVEGDWAIKDLVVHNNEIAGNNQDDWEAEIEGCGCTGGAKFWDVKGAKVTENYVHDNLSIGLWADTNNADFLFDRNWIEHNESIGLWYEISYNATITRNTFRRNGWVSGNENLGSPAPAIYISESGGDARLAHGTSGSPDLNINDNYFEDNFSGITVFENTNRFCNSNGNTSKSYCTPFVSPTVIPKPHDDDYLDPINATHPCYTSIKNEPYRTDCRWHSRNVKVFGNEFRFEKANVPCAGTYCGVQALYAQGDDNLPWMPYTVAEIQQNVMLTGGNSFHDNTYVGDWKFVKGWGEAISWNAWRSAPYNQEVGSTLNGVTEPPASSNALDADTATLEGSVGQWAAWYGSSVQRAAGAAHGGAYGLRIDVTEGGGWGVQLANWPGFTATPGVKQVSVWARQGTSGISTATLGVLWRDADQQLLRTDQVPLGGLSADWQEFTGQLTAPAGTASVSLEVRSAAGGAGDVLHLDDVVVADQRSVSAPRA</sequence>
<protein>
    <submittedName>
        <fullName evidence="3">Right-handed parallel beta-helix repeat-containing protein</fullName>
    </submittedName>
</protein>
<evidence type="ECO:0000313" key="3">
    <source>
        <dbReference type="EMBL" id="MEV4289405.1"/>
    </source>
</evidence>
<keyword evidence="4" id="KW-1185">Reference proteome</keyword>
<accession>A0ABV3HB68</accession>
<organism evidence="3 4">
    <name type="scientific">Nonomuraea bangladeshensis</name>
    <dbReference type="NCBI Taxonomy" id="404385"/>
    <lineage>
        <taxon>Bacteria</taxon>
        <taxon>Bacillati</taxon>
        <taxon>Actinomycetota</taxon>
        <taxon>Actinomycetes</taxon>
        <taxon>Streptosporangiales</taxon>
        <taxon>Streptosporangiaceae</taxon>
        <taxon>Nonomuraea</taxon>
    </lineage>
</organism>
<feature type="signal peptide" evidence="1">
    <location>
        <begin position="1"/>
        <end position="27"/>
    </location>
</feature>
<dbReference type="InterPro" id="IPR006626">
    <property type="entry name" value="PbH1"/>
</dbReference>
<dbReference type="SUPFAM" id="SSF51126">
    <property type="entry name" value="Pectin lyase-like"/>
    <property type="match status" value="1"/>
</dbReference>
<dbReference type="SUPFAM" id="SSF49785">
    <property type="entry name" value="Galactose-binding domain-like"/>
    <property type="match status" value="1"/>
</dbReference>
<comment type="caution">
    <text evidence="3">The sequence shown here is derived from an EMBL/GenBank/DDBJ whole genome shotgun (WGS) entry which is preliminary data.</text>
</comment>
<dbReference type="InterPro" id="IPR039448">
    <property type="entry name" value="Beta_helix"/>
</dbReference>
<reference evidence="3 4" key="1">
    <citation type="submission" date="2024-06" db="EMBL/GenBank/DDBJ databases">
        <title>The Natural Products Discovery Center: Release of the First 8490 Sequenced Strains for Exploring Actinobacteria Biosynthetic Diversity.</title>
        <authorList>
            <person name="Kalkreuter E."/>
            <person name="Kautsar S.A."/>
            <person name="Yang D."/>
            <person name="Bader C.D."/>
            <person name="Teijaro C.N."/>
            <person name="Fluegel L."/>
            <person name="Davis C.M."/>
            <person name="Simpson J.R."/>
            <person name="Lauterbach L."/>
            <person name="Steele A.D."/>
            <person name="Gui C."/>
            <person name="Meng S."/>
            <person name="Li G."/>
            <person name="Viehrig K."/>
            <person name="Ye F."/>
            <person name="Su P."/>
            <person name="Kiefer A.F."/>
            <person name="Nichols A."/>
            <person name="Cepeda A.J."/>
            <person name="Yan W."/>
            <person name="Fan B."/>
            <person name="Jiang Y."/>
            <person name="Adhikari A."/>
            <person name="Zheng C.-J."/>
            <person name="Schuster L."/>
            <person name="Cowan T.M."/>
            <person name="Smanski M.J."/>
            <person name="Chevrette M.G."/>
            <person name="De Carvalho L.P.S."/>
            <person name="Shen B."/>
        </authorList>
    </citation>
    <scope>NUCLEOTIDE SEQUENCE [LARGE SCALE GENOMIC DNA]</scope>
    <source>
        <strain evidence="3 4">NPDC049574</strain>
    </source>
</reference>
<dbReference type="InterPro" id="IPR011050">
    <property type="entry name" value="Pectin_lyase_fold/virulence"/>
</dbReference>
<dbReference type="Gene3D" id="2.160.20.10">
    <property type="entry name" value="Single-stranded right-handed beta-helix, Pectin lyase-like"/>
    <property type="match status" value="1"/>
</dbReference>
<gene>
    <name evidence="3" type="ORF">AB0K40_28230</name>
</gene>
<keyword evidence="1" id="KW-0732">Signal</keyword>
<dbReference type="EMBL" id="JBFARM010000008">
    <property type="protein sequence ID" value="MEV4289405.1"/>
    <property type="molecule type" value="Genomic_DNA"/>
</dbReference>
<feature type="chain" id="PRO_5046986932" evidence="1">
    <location>
        <begin position="28"/>
        <end position="693"/>
    </location>
</feature>
<dbReference type="InterPro" id="IPR012334">
    <property type="entry name" value="Pectin_lyas_fold"/>
</dbReference>
<dbReference type="Proteomes" id="UP001552427">
    <property type="component" value="Unassembled WGS sequence"/>
</dbReference>
<feature type="domain" description="Right handed beta helix" evidence="2">
    <location>
        <begin position="160"/>
        <end position="325"/>
    </location>
</feature>
<dbReference type="RefSeq" id="WP_364455514.1">
    <property type="nucleotide sequence ID" value="NZ_JBFARM010000008.1"/>
</dbReference>
<dbReference type="SMART" id="SM00710">
    <property type="entry name" value="PbH1"/>
    <property type="match status" value="6"/>
</dbReference>
<evidence type="ECO:0000256" key="1">
    <source>
        <dbReference type="SAM" id="SignalP"/>
    </source>
</evidence>
<name>A0ABV3HB68_9ACTN</name>
<dbReference type="Pfam" id="PF13229">
    <property type="entry name" value="Beta_helix"/>
    <property type="match status" value="1"/>
</dbReference>
<evidence type="ECO:0000313" key="4">
    <source>
        <dbReference type="Proteomes" id="UP001552427"/>
    </source>
</evidence>
<proteinExistence type="predicted"/>
<dbReference type="InterPro" id="IPR008979">
    <property type="entry name" value="Galactose-bd-like_sf"/>
</dbReference>
<evidence type="ECO:0000259" key="2">
    <source>
        <dbReference type="Pfam" id="PF13229"/>
    </source>
</evidence>